<feature type="compositionally biased region" description="Low complexity" evidence="1">
    <location>
        <begin position="1147"/>
        <end position="1171"/>
    </location>
</feature>
<feature type="compositionally biased region" description="Low complexity" evidence="1">
    <location>
        <begin position="1392"/>
        <end position="1407"/>
    </location>
</feature>
<feature type="region of interest" description="Disordered" evidence="1">
    <location>
        <begin position="392"/>
        <end position="423"/>
    </location>
</feature>
<feature type="compositionally biased region" description="Polar residues" evidence="1">
    <location>
        <begin position="746"/>
        <end position="757"/>
    </location>
</feature>
<feature type="domain" description="Ras-associating" evidence="2">
    <location>
        <begin position="35"/>
        <end position="142"/>
    </location>
</feature>
<evidence type="ECO:0000313" key="4">
    <source>
        <dbReference type="EMBL" id="OWF37524.1"/>
    </source>
</evidence>
<feature type="compositionally biased region" description="Basic and acidic residues" evidence="1">
    <location>
        <begin position="1005"/>
        <end position="1018"/>
    </location>
</feature>
<dbReference type="GO" id="GO:0007165">
    <property type="term" value="P:signal transduction"/>
    <property type="evidence" value="ECO:0007669"/>
    <property type="project" value="InterPro"/>
</dbReference>
<dbReference type="SMART" id="SM00324">
    <property type="entry name" value="RhoGAP"/>
    <property type="match status" value="1"/>
</dbReference>
<feature type="region of interest" description="Disordered" evidence="1">
    <location>
        <begin position="1358"/>
        <end position="1460"/>
    </location>
</feature>
<feature type="compositionally biased region" description="Acidic residues" evidence="1">
    <location>
        <begin position="1019"/>
        <end position="1030"/>
    </location>
</feature>
<dbReference type="InterPro" id="IPR000198">
    <property type="entry name" value="RhoGAP_dom"/>
</dbReference>
<feature type="compositionally biased region" description="Polar residues" evidence="1">
    <location>
        <begin position="561"/>
        <end position="571"/>
    </location>
</feature>
<organism evidence="4 5">
    <name type="scientific">Mizuhopecten yessoensis</name>
    <name type="common">Japanese scallop</name>
    <name type="synonym">Patinopecten yessoensis</name>
    <dbReference type="NCBI Taxonomy" id="6573"/>
    <lineage>
        <taxon>Eukaryota</taxon>
        <taxon>Metazoa</taxon>
        <taxon>Spiralia</taxon>
        <taxon>Lophotrochozoa</taxon>
        <taxon>Mollusca</taxon>
        <taxon>Bivalvia</taxon>
        <taxon>Autobranchia</taxon>
        <taxon>Pteriomorphia</taxon>
        <taxon>Pectinida</taxon>
        <taxon>Pectinoidea</taxon>
        <taxon>Pectinidae</taxon>
        <taxon>Mizuhopecten</taxon>
    </lineage>
</organism>
<feature type="compositionally biased region" description="Basic and acidic residues" evidence="1">
    <location>
        <begin position="1242"/>
        <end position="1255"/>
    </location>
</feature>
<dbReference type="InterPro" id="IPR008936">
    <property type="entry name" value="Rho_GTPase_activation_prot"/>
</dbReference>
<dbReference type="PROSITE" id="PS50200">
    <property type="entry name" value="RA"/>
    <property type="match status" value="1"/>
</dbReference>
<keyword evidence="5" id="KW-1185">Reference proteome</keyword>
<feature type="region of interest" description="Disordered" evidence="1">
    <location>
        <begin position="880"/>
        <end position="941"/>
    </location>
</feature>
<name>A0A210PM32_MIZYE</name>
<feature type="region of interest" description="Disordered" evidence="1">
    <location>
        <begin position="1210"/>
        <end position="1261"/>
    </location>
</feature>
<dbReference type="InterPro" id="IPR000159">
    <property type="entry name" value="RA_dom"/>
</dbReference>
<dbReference type="Proteomes" id="UP000242188">
    <property type="component" value="Unassembled WGS sequence"/>
</dbReference>
<protein>
    <submittedName>
        <fullName evidence="4">Rho GTPase-activating protein 20</fullName>
    </submittedName>
</protein>
<feature type="compositionally biased region" description="Basic residues" evidence="1">
    <location>
        <begin position="518"/>
        <end position="529"/>
    </location>
</feature>
<dbReference type="PROSITE" id="PS50238">
    <property type="entry name" value="RHOGAP"/>
    <property type="match status" value="1"/>
</dbReference>
<feature type="region of interest" description="Disordered" evidence="1">
    <location>
        <begin position="990"/>
        <end position="1079"/>
    </location>
</feature>
<dbReference type="GO" id="GO:0005096">
    <property type="term" value="F:GTPase activator activity"/>
    <property type="evidence" value="ECO:0007669"/>
    <property type="project" value="TreeGrafter"/>
</dbReference>
<dbReference type="PANTHER" id="PTHR23179">
    <property type="entry name" value="T-CELL ACTIVATION RHO GTPASE ACTIVATING PROTEIN-RELATED"/>
    <property type="match status" value="1"/>
</dbReference>
<dbReference type="STRING" id="6573.A0A210PM32"/>
<feature type="compositionally biased region" description="Polar residues" evidence="1">
    <location>
        <begin position="1172"/>
        <end position="1181"/>
    </location>
</feature>
<feature type="region of interest" description="Disordered" evidence="1">
    <location>
        <begin position="514"/>
        <end position="573"/>
    </location>
</feature>
<feature type="compositionally biased region" description="Low complexity" evidence="1">
    <location>
        <begin position="726"/>
        <end position="740"/>
    </location>
</feature>
<dbReference type="EMBL" id="NEDP02005587">
    <property type="protein sequence ID" value="OWF37524.1"/>
    <property type="molecule type" value="Genomic_DNA"/>
</dbReference>
<feature type="compositionally biased region" description="Polar residues" evidence="1">
    <location>
        <begin position="396"/>
        <end position="416"/>
    </location>
</feature>
<accession>A0A210PM32</accession>
<feature type="compositionally biased region" description="Basic and acidic residues" evidence="1">
    <location>
        <begin position="1034"/>
        <end position="1052"/>
    </location>
</feature>
<feature type="region of interest" description="Disordered" evidence="1">
    <location>
        <begin position="720"/>
        <end position="757"/>
    </location>
</feature>
<feature type="compositionally biased region" description="Polar residues" evidence="1">
    <location>
        <begin position="1449"/>
        <end position="1460"/>
    </location>
</feature>
<dbReference type="Pfam" id="PF00620">
    <property type="entry name" value="RhoGAP"/>
    <property type="match status" value="1"/>
</dbReference>
<evidence type="ECO:0000259" key="3">
    <source>
        <dbReference type="PROSITE" id="PS50238"/>
    </source>
</evidence>
<gene>
    <name evidence="4" type="ORF">KP79_PYT07395</name>
</gene>
<feature type="domain" description="Rho-GAP" evidence="3">
    <location>
        <begin position="189"/>
        <end position="376"/>
    </location>
</feature>
<proteinExistence type="predicted"/>
<evidence type="ECO:0000259" key="2">
    <source>
        <dbReference type="PROSITE" id="PS50200"/>
    </source>
</evidence>
<evidence type="ECO:0000313" key="5">
    <source>
        <dbReference type="Proteomes" id="UP000242188"/>
    </source>
</evidence>
<feature type="region of interest" description="Disordered" evidence="1">
    <location>
        <begin position="1293"/>
        <end position="1345"/>
    </location>
</feature>
<feature type="region of interest" description="Disordered" evidence="1">
    <location>
        <begin position="629"/>
        <end position="666"/>
    </location>
</feature>
<dbReference type="Gene3D" id="1.10.555.10">
    <property type="entry name" value="Rho GTPase activation protein"/>
    <property type="match status" value="1"/>
</dbReference>
<dbReference type="SUPFAM" id="SSF48350">
    <property type="entry name" value="GTPase activation domain, GAP"/>
    <property type="match status" value="1"/>
</dbReference>
<dbReference type="PANTHER" id="PTHR23179:SF3">
    <property type="entry name" value="RHO GTPASE-ACTIVATING PROTEIN 20"/>
    <property type="match status" value="1"/>
</dbReference>
<feature type="compositionally biased region" description="Polar residues" evidence="1">
    <location>
        <begin position="1299"/>
        <end position="1322"/>
    </location>
</feature>
<dbReference type="Pfam" id="PF00788">
    <property type="entry name" value="RA"/>
    <property type="match status" value="1"/>
</dbReference>
<feature type="region of interest" description="Disordered" evidence="1">
    <location>
        <begin position="435"/>
        <end position="457"/>
    </location>
</feature>
<feature type="compositionally biased region" description="Basic and acidic residues" evidence="1">
    <location>
        <begin position="881"/>
        <end position="895"/>
    </location>
</feature>
<feature type="compositionally biased region" description="Polar residues" evidence="1">
    <location>
        <begin position="437"/>
        <end position="455"/>
    </location>
</feature>
<comment type="caution">
    <text evidence="4">The sequence shown here is derived from an EMBL/GenBank/DDBJ whole genome shotgun (WGS) entry which is preliminary data.</text>
</comment>
<feature type="compositionally biased region" description="Polar residues" evidence="1">
    <location>
        <begin position="1054"/>
        <end position="1075"/>
    </location>
</feature>
<sequence>MYTLCYESYLFDHYRQIEEEKSKETYSCQMKLSVFYRELEQKCTVDIDCNMEARDVLKKCLDHFQIPESESNEYQICVKSGKEDTHYALIGHENPFNIKMSHVRDIYQTRPDEPIIPADYDKVLGDAPADLQCKFYLKHNKKSPKKGFGDDGVIKHAKKDRSKSLMKFFRRNKDDKNNNSAPSGKLFGHPLEDVITANGLPKCVMELLKILFREGPHTTGIFRKSANAKKQRELRLKLDEDDAYLDEDTGALVVGAVLKEYLRSLPECLLLDKLYDDWLSLNDDKNDDSPHKLALVKSLLIQLPPCHFDLLRHLMCVLYYIDKRSSVNLMTAYNLAVCIAPSILWSRAQTDPLKDLASTTPLSIVTYLIKNSAQVFGEESLLLFGNPCDQKRQDSSTDSDSMHSVLSMPDSSSGGTNRRDDSSIDSLEREVYIGQDIDSSPNLAKSHLSPSNLSRDSGLMLSDNQLYDDDNSSVEMLVDRKGYSRSVSQYIDRDNEKSGRYDNVCSQSCENFYEYGHHNPKPPPRKNRRKENEASDPSPNMEMHRHQTIYSRTGDSRYDNSPKSTLSQSLSADAYHRYNHDSSSESLRSIEDRVNIASEQFGNWQRQKRSEQTLTKSASGMHLYIDNEDSQLDIKSSGRSNRDKLTRQASVTSTPPMSPQSKYSFSESVDSVLTDSSSSYLPHQSSHDTDFSDVSTSWYTADEYHSSMDSHRLQQSFDDSSVDLNTSQRIRSSGTISGSSPRYYHQSPSSAYQSPRAHTSLSVCRSFPMESGTLSKGSGSTTSKEAEDIISKPKLPFSPFASEEVLHRPRSTEPAISVAQPKGEAYTSNMPVKQMTKYSTGLGSSPPPRIVLQGMRQAQGQKNTPVRASYDSAIVSQVRKSSFDSEMRRDIDHVSDFPSVTSKQPPSSPRTLRRSESDSEINKTLTNTPDKVRPDHPPSYDQALQRNFMLSQGIPIEITENDEKKQKEASAKAKTLYEDSLRRYMEEHLNSPSTQRFLPQSPPPRKVDVQNVVEKDSDGEYEDSTEEDIYVELQKPEKDPKKLYEESRKAYERSVQSDVKSNDSPMTMSRSSGSMSPVRDSKLLAVPVCNLQRSYSDSADHMFRKSPKRERSPLATEIVRRDSRTNTRGGSPHHRGVSPDNRRISPHNRSGSPNSNSRLSYSSSSVSNSSSDTVTDTQLAASPSYRERAESSPVITRHVFPTAESYSTNYAQNSAKSRDMSPACRTPQGYDKTVFSASSSRDSSRDSRYSTESSRDSISQNLSNELEKVTISTKDSSKQQVLNKDLTDKVVLRKHSDSRVSSGSHGDSRMLQQRTSIATTSGVELRKYAHPPGRRNEGVRNSSDLPWSVKHLRSIYQQGKGGEVSLDTSAAGPPPYQHPPPFRRNIDNTRMSTSSSSSAGSTGGRSTPLTWPHSVHPRVRGEGPQTHDSSAEDSDTSSRYSGQGRRDTTSSSDEQDSVVSYSRTYYTDISYV</sequence>
<reference evidence="4 5" key="1">
    <citation type="journal article" date="2017" name="Nat. Ecol. Evol.">
        <title>Scallop genome provides insights into evolution of bilaterian karyotype and development.</title>
        <authorList>
            <person name="Wang S."/>
            <person name="Zhang J."/>
            <person name="Jiao W."/>
            <person name="Li J."/>
            <person name="Xun X."/>
            <person name="Sun Y."/>
            <person name="Guo X."/>
            <person name="Huan P."/>
            <person name="Dong B."/>
            <person name="Zhang L."/>
            <person name="Hu X."/>
            <person name="Sun X."/>
            <person name="Wang J."/>
            <person name="Zhao C."/>
            <person name="Wang Y."/>
            <person name="Wang D."/>
            <person name="Huang X."/>
            <person name="Wang R."/>
            <person name="Lv J."/>
            <person name="Li Y."/>
            <person name="Zhang Z."/>
            <person name="Liu B."/>
            <person name="Lu W."/>
            <person name="Hui Y."/>
            <person name="Liang J."/>
            <person name="Zhou Z."/>
            <person name="Hou R."/>
            <person name="Li X."/>
            <person name="Liu Y."/>
            <person name="Li H."/>
            <person name="Ning X."/>
            <person name="Lin Y."/>
            <person name="Zhao L."/>
            <person name="Xing Q."/>
            <person name="Dou J."/>
            <person name="Li Y."/>
            <person name="Mao J."/>
            <person name="Guo H."/>
            <person name="Dou H."/>
            <person name="Li T."/>
            <person name="Mu C."/>
            <person name="Jiang W."/>
            <person name="Fu Q."/>
            <person name="Fu X."/>
            <person name="Miao Y."/>
            <person name="Liu J."/>
            <person name="Yu Q."/>
            <person name="Li R."/>
            <person name="Liao H."/>
            <person name="Li X."/>
            <person name="Kong Y."/>
            <person name="Jiang Z."/>
            <person name="Chourrout D."/>
            <person name="Li R."/>
            <person name="Bao Z."/>
        </authorList>
    </citation>
    <scope>NUCLEOTIDE SEQUENCE [LARGE SCALE GENOMIC DNA]</scope>
    <source>
        <strain evidence="4 5">PY_sf001</strain>
    </source>
</reference>
<feature type="region of interest" description="Disordered" evidence="1">
    <location>
        <begin position="1099"/>
        <end position="1196"/>
    </location>
</feature>
<feature type="compositionally biased region" description="Polar residues" evidence="1">
    <location>
        <begin position="647"/>
        <end position="665"/>
    </location>
</feature>
<dbReference type="OrthoDB" id="9994905at2759"/>
<evidence type="ECO:0000256" key="1">
    <source>
        <dbReference type="SAM" id="MobiDB-lite"/>
    </source>
</evidence>
<feature type="compositionally biased region" description="Pro residues" evidence="1">
    <location>
        <begin position="1372"/>
        <end position="1382"/>
    </location>
</feature>